<dbReference type="InterPro" id="IPR024752">
    <property type="entry name" value="Myb/SANT-like_dom"/>
</dbReference>
<name>A0AAP0RR26_LIQFO</name>
<gene>
    <name evidence="2" type="ORF">L1049_014368</name>
</gene>
<dbReference type="EMBL" id="JBBPBK010000008">
    <property type="protein sequence ID" value="KAK9280670.1"/>
    <property type="molecule type" value="Genomic_DNA"/>
</dbReference>
<keyword evidence="3" id="KW-1185">Reference proteome</keyword>
<evidence type="ECO:0000313" key="3">
    <source>
        <dbReference type="Proteomes" id="UP001415857"/>
    </source>
</evidence>
<organism evidence="2 3">
    <name type="scientific">Liquidambar formosana</name>
    <name type="common">Formosan gum</name>
    <dbReference type="NCBI Taxonomy" id="63359"/>
    <lineage>
        <taxon>Eukaryota</taxon>
        <taxon>Viridiplantae</taxon>
        <taxon>Streptophyta</taxon>
        <taxon>Embryophyta</taxon>
        <taxon>Tracheophyta</taxon>
        <taxon>Spermatophyta</taxon>
        <taxon>Magnoliopsida</taxon>
        <taxon>eudicotyledons</taxon>
        <taxon>Gunneridae</taxon>
        <taxon>Pentapetalae</taxon>
        <taxon>Saxifragales</taxon>
        <taxon>Altingiaceae</taxon>
        <taxon>Liquidambar</taxon>
    </lineage>
</organism>
<reference evidence="2 3" key="1">
    <citation type="journal article" date="2024" name="Plant J.">
        <title>Genome sequences and population genomics reveal climatic adaptation and genomic divergence between two closely related sweetgum species.</title>
        <authorList>
            <person name="Xu W.Q."/>
            <person name="Ren C.Q."/>
            <person name="Zhang X.Y."/>
            <person name="Comes H.P."/>
            <person name="Liu X.H."/>
            <person name="Li Y.G."/>
            <person name="Kettle C.J."/>
            <person name="Jalonen R."/>
            <person name="Gaisberger H."/>
            <person name="Ma Y.Z."/>
            <person name="Qiu Y.X."/>
        </authorList>
    </citation>
    <scope>NUCLEOTIDE SEQUENCE [LARGE SCALE GENOMIC DNA]</scope>
    <source>
        <strain evidence="2">Hangzhou</strain>
    </source>
</reference>
<evidence type="ECO:0000259" key="1">
    <source>
        <dbReference type="Pfam" id="PF12776"/>
    </source>
</evidence>
<protein>
    <recommendedName>
        <fullName evidence="1">Myb/SANT-like domain-containing protein</fullName>
    </recommendedName>
</protein>
<sequence length="113" mass="13409">MAFKRNGGDKIVIEPDPATWTALEEKIFVHLMVREVHKGNRSSTTFSRKGWKHIEQEFSERTNKRYNNSQFRNKFNQLRTRYHDFSRLLREPGLVGILCSTMSLQLRVYGIYT</sequence>
<dbReference type="InterPro" id="IPR045026">
    <property type="entry name" value="LIMYB"/>
</dbReference>
<feature type="domain" description="Myb/SANT-like" evidence="1">
    <location>
        <begin position="19"/>
        <end position="94"/>
    </location>
</feature>
<dbReference type="Pfam" id="PF12776">
    <property type="entry name" value="Myb_DNA-bind_3"/>
    <property type="match status" value="1"/>
</dbReference>
<dbReference type="PANTHER" id="PTHR47584">
    <property type="match status" value="1"/>
</dbReference>
<accession>A0AAP0RR26</accession>
<dbReference type="AlphaFoldDB" id="A0AAP0RR26"/>
<evidence type="ECO:0000313" key="2">
    <source>
        <dbReference type="EMBL" id="KAK9280670.1"/>
    </source>
</evidence>
<proteinExistence type="predicted"/>
<dbReference type="Proteomes" id="UP001415857">
    <property type="component" value="Unassembled WGS sequence"/>
</dbReference>
<dbReference type="PANTHER" id="PTHR47584:SF14">
    <property type="entry name" value="L10-INTERACTING MYB DOMAIN-CONTAINING PROTEIN-LIKE"/>
    <property type="match status" value="1"/>
</dbReference>
<comment type="caution">
    <text evidence="2">The sequence shown here is derived from an EMBL/GenBank/DDBJ whole genome shotgun (WGS) entry which is preliminary data.</text>
</comment>